<reference evidence="2" key="1">
    <citation type="submission" date="2022-07" db="EMBL/GenBank/DDBJ databases">
        <title>Phylogenomic reconstructions and comparative analyses of Kickxellomycotina fungi.</title>
        <authorList>
            <person name="Reynolds N.K."/>
            <person name="Stajich J.E."/>
            <person name="Barry K."/>
            <person name="Grigoriev I.V."/>
            <person name="Crous P."/>
            <person name="Smith M.E."/>
        </authorList>
    </citation>
    <scope>NUCLEOTIDE SEQUENCE</scope>
    <source>
        <strain evidence="2">BCRC 34489</strain>
    </source>
</reference>
<proteinExistence type="predicted"/>
<sequence length="419" mass="43306">MAHSNKHKATAPHGAAATGGMAKRKVSRIALGSAPAKRGKVVIGNERQSKQATNPVEAVAAVDMAVVADTADSDSDTDGEAVAAAAVTDAVAAVVNATDTNTDSDADDVDAAASDAVAAADNAPDSDTYMNMNDEAVAAAAASDAVVAVDMEEATRADPGSALPIDVDEFPDDNKVELVSITIKVHPFAMKKYHREFSEVFEKLAMRDEAIAIGELYRERGKSVQVYKTVSTKPSSTTSSSGTGGSAADKTGMQIISIPPASAPVQKSAKVKGKEPAVPQATASRTSVSSMSTHTASASTSASTSGSRGTKTTVTRQVVNANRSLQQSQQQNQQQQTTSAGKTTAAAAATDEEEKPPSVTALVTQRIHKLNRRNGSSTKLIALVKNLLNVSRIDNIDIDKVDTTAVTTTRTAAADLEVV</sequence>
<feature type="region of interest" description="Disordered" evidence="1">
    <location>
        <begin position="224"/>
        <end position="250"/>
    </location>
</feature>
<feature type="region of interest" description="Disordered" evidence="1">
    <location>
        <begin position="262"/>
        <end position="359"/>
    </location>
</feature>
<name>A0A9W8HMW0_9FUNG</name>
<comment type="caution">
    <text evidence="2">The sequence shown here is derived from an EMBL/GenBank/DDBJ whole genome shotgun (WGS) entry which is preliminary data.</text>
</comment>
<evidence type="ECO:0000256" key="1">
    <source>
        <dbReference type="SAM" id="MobiDB-lite"/>
    </source>
</evidence>
<evidence type="ECO:0000313" key="2">
    <source>
        <dbReference type="EMBL" id="KAJ2786598.1"/>
    </source>
</evidence>
<feature type="compositionally biased region" description="Low complexity" evidence="1">
    <location>
        <begin position="326"/>
        <end position="349"/>
    </location>
</feature>
<evidence type="ECO:0000313" key="3">
    <source>
        <dbReference type="Proteomes" id="UP001140172"/>
    </source>
</evidence>
<dbReference type="EMBL" id="JANBUM010000053">
    <property type="protein sequence ID" value="KAJ2786598.1"/>
    <property type="molecule type" value="Genomic_DNA"/>
</dbReference>
<feature type="region of interest" description="Disordered" evidence="1">
    <location>
        <begin position="1"/>
        <end position="32"/>
    </location>
</feature>
<accession>A0A9W8HMW0</accession>
<protein>
    <submittedName>
        <fullName evidence="2">Uncharacterized protein</fullName>
    </submittedName>
</protein>
<feature type="compositionally biased region" description="Basic residues" evidence="1">
    <location>
        <begin position="1"/>
        <end position="10"/>
    </location>
</feature>
<feature type="non-terminal residue" evidence="2">
    <location>
        <position position="419"/>
    </location>
</feature>
<dbReference type="Proteomes" id="UP001140172">
    <property type="component" value="Unassembled WGS sequence"/>
</dbReference>
<feature type="compositionally biased region" description="Polar residues" evidence="1">
    <location>
        <begin position="316"/>
        <end position="325"/>
    </location>
</feature>
<gene>
    <name evidence="2" type="ORF">GGI15_001403</name>
</gene>
<feature type="compositionally biased region" description="Low complexity" evidence="1">
    <location>
        <begin position="11"/>
        <end position="21"/>
    </location>
</feature>
<feature type="compositionally biased region" description="Low complexity" evidence="1">
    <location>
        <begin position="286"/>
        <end position="315"/>
    </location>
</feature>
<dbReference type="AlphaFoldDB" id="A0A9W8HMW0"/>
<keyword evidence="3" id="KW-1185">Reference proteome</keyword>
<organism evidence="2 3">
    <name type="scientific">Coemansia interrupta</name>
    <dbReference type="NCBI Taxonomy" id="1126814"/>
    <lineage>
        <taxon>Eukaryota</taxon>
        <taxon>Fungi</taxon>
        <taxon>Fungi incertae sedis</taxon>
        <taxon>Zoopagomycota</taxon>
        <taxon>Kickxellomycotina</taxon>
        <taxon>Kickxellomycetes</taxon>
        <taxon>Kickxellales</taxon>
        <taxon>Kickxellaceae</taxon>
        <taxon>Coemansia</taxon>
    </lineage>
</organism>